<dbReference type="Pfam" id="PF01753">
    <property type="entry name" value="zf-MYND"/>
    <property type="match status" value="1"/>
</dbReference>
<dbReference type="Proteomes" id="UP000053477">
    <property type="component" value="Unassembled WGS sequence"/>
</dbReference>
<dbReference type="GO" id="GO:0008270">
    <property type="term" value="F:zinc ion binding"/>
    <property type="evidence" value="ECO:0007669"/>
    <property type="project" value="UniProtKB-KW"/>
</dbReference>
<evidence type="ECO:0000256" key="3">
    <source>
        <dbReference type="ARBA" id="ARBA00022833"/>
    </source>
</evidence>
<dbReference type="EMBL" id="KQ085938">
    <property type="protein sequence ID" value="KLO14809.1"/>
    <property type="molecule type" value="Genomic_DNA"/>
</dbReference>
<dbReference type="Gene3D" id="6.10.140.2220">
    <property type="match status" value="1"/>
</dbReference>
<keyword evidence="1 5" id="KW-0479">Metal-binding</keyword>
<evidence type="ECO:0008006" key="10">
    <source>
        <dbReference type="Google" id="ProtNLM"/>
    </source>
</evidence>
<feature type="domain" description="C3H1-type" evidence="6">
    <location>
        <begin position="154"/>
        <end position="181"/>
    </location>
</feature>
<gene>
    <name evidence="8" type="ORF">SCHPADRAFT_850479</name>
</gene>
<dbReference type="PROSITE" id="PS50865">
    <property type="entry name" value="ZF_MYND_2"/>
    <property type="match status" value="1"/>
</dbReference>
<feature type="domain" description="MYND-type" evidence="7">
    <location>
        <begin position="229"/>
        <end position="271"/>
    </location>
</feature>
<dbReference type="PROSITE" id="PS50103">
    <property type="entry name" value="ZF_C3H1"/>
    <property type="match status" value="1"/>
</dbReference>
<evidence type="ECO:0000256" key="1">
    <source>
        <dbReference type="ARBA" id="ARBA00022723"/>
    </source>
</evidence>
<evidence type="ECO:0000256" key="2">
    <source>
        <dbReference type="ARBA" id="ARBA00022771"/>
    </source>
</evidence>
<proteinExistence type="predicted"/>
<dbReference type="InterPro" id="IPR000571">
    <property type="entry name" value="Znf_CCCH"/>
</dbReference>
<feature type="zinc finger region" description="C3H1-type" evidence="5">
    <location>
        <begin position="154"/>
        <end position="181"/>
    </location>
</feature>
<evidence type="ECO:0000259" key="6">
    <source>
        <dbReference type="PROSITE" id="PS50103"/>
    </source>
</evidence>
<dbReference type="InParanoid" id="A0A0H2RSH4"/>
<keyword evidence="9" id="KW-1185">Reference proteome</keyword>
<dbReference type="AlphaFoldDB" id="A0A0H2RSH4"/>
<name>A0A0H2RSH4_9AGAM</name>
<dbReference type="SUPFAM" id="SSF144232">
    <property type="entry name" value="HIT/MYND zinc finger-like"/>
    <property type="match status" value="1"/>
</dbReference>
<evidence type="ECO:0000256" key="4">
    <source>
        <dbReference type="PROSITE-ProRule" id="PRU00134"/>
    </source>
</evidence>
<sequence length="303" mass="35146">MPRYQRYAPDPRLHHEAYEQGKSQGALNVERYHILRACLLKKYAVVEETPDYKLCQLFPVQGLDFSEYKDYKLKNTGGMKLRPNSDGTIPKDVLEECHHCLEESWKCSEGGILYVIGEGKNFYCPMHNYNSHDGTTGNADWDRLFDELKAKDIPKSMIPCMFFARESGCLDAKCPFLHDEKHFRELREKLVLSKRRQEMSKPTSRQMAYQGKNLKEGDTALAFCANPSCLKVWLEKDEECPLKACSNCKWTYYCSVSCQKKDWKRHKKEPCAPIDQMVENDDLWSPIGTRKGTEWMNINWGGA</sequence>
<evidence type="ECO:0000259" key="7">
    <source>
        <dbReference type="PROSITE" id="PS50865"/>
    </source>
</evidence>
<evidence type="ECO:0000313" key="9">
    <source>
        <dbReference type="Proteomes" id="UP000053477"/>
    </source>
</evidence>
<keyword evidence="3 5" id="KW-0862">Zinc</keyword>
<accession>A0A0H2RSH4</accession>
<evidence type="ECO:0000313" key="8">
    <source>
        <dbReference type="EMBL" id="KLO14809.1"/>
    </source>
</evidence>
<organism evidence="8 9">
    <name type="scientific">Schizopora paradoxa</name>
    <dbReference type="NCBI Taxonomy" id="27342"/>
    <lineage>
        <taxon>Eukaryota</taxon>
        <taxon>Fungi</taxon>
        <taxon>Dikarya</taxon>
        <taxon>Basidiomycota</taxon>
        <taxon>Agaricomycotina</taxon>
        <taxon>Agaricomycetes</taxon>
        <taxon>Hymenochaetales</taxon>
        <taxon>Schizoporaceae</taxon>
        <taxon>Schizopora</taxon>
    </lineage>
</organism>
<evidence type="ECO:0000256" key="5">
    <source>
        <dbReference type="PROSITE-ProRule" id="PRU00723"/>
    </source>
</evidence>
<dbReference type="OrthoDB" id="341421at2759"/>
<reference evidence="8 9" key="1">
    <citation type="submission" date="2015-04" db="EMBL/GenBank/DDBJ databases">
        <title>Complete genome sequence of Schizopora paradoxa KUC8140, a cosmopolitan wood degrader in East Asia.</title>
        <authorList>
            <consortium name="DOE Joint Genome Institute"/>
            <person name="Min B."/>
            <person name="Park H."/>
            <person name="Jang Y."/>
            <person name="Kim J.-J."/>
            <person name="Kim K.H."/>
            <person name="Pangilinan J."/>
            <person name="Lipzen A."/>
            <person name="Riley R."/>
            <person name="Grigoriev I.V."/>
            <person name="Spatafora J.W."/>
            <person name="Choi I.-G."/>
        </authorList>
    </citation>
    <scope>NUCLEOTIDE SEQUENCE [LARGE SCALE GENOMIC DNA]</scope>
    <source>
        <strain evidence="8 9">KUC8140</strain>
    </source>
</reference>
<protein>
    <recommendedName>
        <fullName evidence="10">MYND-type domain-containing protein</fullName>
    </recommendedName>
</protein>
<dbReference type="STRING" id="27342.A0A0H2RSH4"/>
<keyword evidence="2 4" id="KW-0863">Zinc-finger</keyword>
<dbReference type="InterPro" id="IPR002893">
    <property type="entry name" value="Znf_MYND"/>
</dbReference>